<evidence type="ECO:0000313" key="1">
    <source>
        <dbReference type="EMBL" id="CAI5789003.1"/>
    </source>
</evidence>
<dbReference type="EMBL" id="OX395137">
    <property type="protein sequence ID" value="CAI5789003.1"/>
    <property type="molecule type" value="Genomic_DNA"/>
</dbReference>
<evidence type="ECO:0000313" key="2">
    <source>
        <dbReference type="Proteomes" id="UP001178461"/>
    </source>
</evidence>
<sequence>DISSDFLVAAATGETAGKASEALVQFLLSDEYLCEISTGLKRQDPDGEMPQQYAA</sequence>
<organism evidence="1 2">
    <name type="scientific">Podarcis lilfordi</name>
    <name type="common">Lilford's wall lizard</name>
    <dbReference type="NCBI Taxonomy" id="74358"/>
    <lineage>
        <taxon>Eukaryota</taxon>
        <taxon>Metazoa</taxon>
        <taxon>Chordata</taxon>
        <taxon>Craniata</taxon>
        <taxon>Vertebrata</taxon>
        <taxon>Euteleostomi</taxon>
        <taxon>Lepidosauria</taxon>
        <taxon>Squamata</taxon>
        <taxon>Bifurcata</taxon>
        <taxon>Unidentata</taxon>
        <taxon>Episquamata</taxon>
        <taxon>Laterata</taxon>
        <taxon>Lacertibaenia</taxon>
        <taxon>Lacertidae</taxon>
        <taxon>Podarcis</taxon>
    </lineage>
</organism>
<name>A0AA35L4E9_9SAUR</name>
<dbReference type="Proteomes" id="UP001178461">
    <property type="component" value="Chromosome 12"/>
</dbReference>
<accession>A0AA35L4E9</accession>
<feature type="non-terminal residue" evidence="1">
    <location>
        <position position="1"/>
    </location>
</feature>
<protein>
    <submittedName>
        <fullName evidence="1">Uncharacterized protein</fullName>
    </submittedName>
</protein>
<keyword evidence="2" id="KW-1185">Reference proteome</keyword>
<proteinExistence type="predicted"/>
<dbReference type="AlphaFoldDB" id="A0AA35L4E9"/>
<gene>
    <name evidence="1" type="ORF">PODLI_1B005573</name>
</gene>
<reference evidence="1" key="1">
    <citation type="submission" date="2022-12" db="EMBL/GenBank/DDBJ databases">
        <authorList>
            <person name="Alioto T."/>
            <person name="Alioto T."/>
            <person name="Gomez Garrido J."/>
        </authorList>
    </citation>
    <scope>NUCLEOTIDE SEQUENCE</scope>
</reference>